<dbReference type="Proteomes" id="UP000033423">
    <property type="component" value="Unassembled WGS sequence"/>
</dbReference>
<evidence type="ECO:0000313" key="1">
    <source>
        <dbReference type="EMBL" id="KJU81355.1"/>
    </source>
</evidence>
<evidence type="ECO:0000313" key="2">
    <source>
        <dbReference type="Proteomes" id="UP000033423"/>
    </source>
</evidence>
<accession>A0A0F3GHE3</accession>
<dbReference type="AlphaFoldDB" id="A0A0F3GHE3"/>
<name>A0A0F3GHE3_9BACT</name>
<proteinExistence type="predicted"/>
<comment type="caution">
    <text evidence="1">The sequence shown here is derived from an EMBL/GenBank/DDBJ whole genome shotgun (WGS) entry which is preliminary data.</text>
</comment>
<reference evidence="1 2" key="1">
    <citation type="submission" date="2015-02" db="EMBL/GenBank/DDBJ databases">
        <title>Single-cell genomics of uncultivated deep-branching MTB reveals a conserved set of magnetosome genes.</title>
        <authorList>
            <person name="Kolinko S."/>
            <person name="Richter M."/>
            <person name="Glockner F.O."/>
            <person name="Brachmann A."/>
            <person name="Schuler D."/>
        </authorList>
    </citation>
    <scope>NUCLEOTIDE SEQUENCE [LARGE SCALE GENOMIC DNA]</scope>
    <source>
        <strain evidence="1">TM-1</strain>
    </source>
</reference>
<protein>
    <submittedName>
        <fullName evidence="1">Uncharacterized protein</fullName>
    </submittedName>
</protein>
<organism evidence="1 2">
    <name type="scientific">Candidatus Magnetobacterium bavaricum</name>
    <dbReference type="NCBI Taxonomy" id="29290"/>
    <lineage>
        <taxon>Bacteria</taxon>
        <taxon>Pseudomonadati</taxon>
        <taxon>Nitrospirota</taxon>
        <taxon>Thermodesulfovibrionia</taxon>
        <taxon>Thermodesulfovibrionales</taxon>
        <taxon>Candidatus Magnetobacteriaceae</taxon>
        <taxon>Candidatus Magnetobacterium</taxon>
    </lineage>
</organism>
<keyword evidence="2" id="KW-1185">Reference proteome</keyword>
<sequence>MGGCTFFTFSSELATSRTSIDIIIVGEGEIAISNLLSTIAKSDIELFKSDINVRRNTIGSIEDINILKEIVWR</sequence>
<gene>
    <name evidence="1" type="ORF">MBAV_006488</name>
</gene>
<dbReference type="EMBL" id="LACI01002732">
    <property type="protein sequence ID" value="KJU81355.1"/>
    <property type="molecule type" value="Genomic_DNA"/>
</dbReference>